<name>H1DL43_9BACT</name>
<protein>
    <recommendedName>
        <fullName evidence="1">ParB-like N-terminal domain-containing protein</fullName>
    </recommendedName>
</protein>
<dbReference type="SMART" id="SM00470">
    <property type="entry name" value="ParB"/>
    <property type="match status" value="1"/>
</dbReference>
<dbReference type="eggNOG" id="COG1475">
    <property type="taxonomic scope" value="Bacteria"/>
</dbReference>
<dbReference type="Pfam" id="PF02195">
    <property type="entry name" value="ParB_N"/>
    <property type="match status" value="1"/>
</dbReference>
<reference evidence="2 3" key="1">
    <citation type="submission" date="2012-01" db="EMBL/GenBank/DDBJ databases">
        <title>The Genome Sequence of Odoribacter laneus YIT 12061.</title>
        <authorList>
            <consortium name="The Broad Institute Genome Sequencing Platform"/>
            <person name="Earl A."/>
            <person name="Ward D."/>
            <person name="Feldgarden M."/>
            <person name="Gevers D."/>
            <person name="Morotomi M."/>
            <person name="Young S.K."/>
            <person name="Zeng Q."/>
            <person name="Gargeya S."/>
            <person name="Fitzgerald M."/>
            <person name="Haas B."/>
            <person name="Abouelleil A."/>
            <person name="Alvarado L."/>
            <person name="Arachchi H.M."/>
            <person name="Berlin A."/>
            <person name="Chapman S.B."/>
            <person name="Gearin G."/>
            <person name="Goldberg J."/>
            <person name="Griggs A."/>
            <person name="Gujja S."/>
            <person name="Hansen M."/>
            <person name="Heiman D."/>
            <person name="Howarth C."/>
            <person name="Larimer J."/>
            <person name="Lui A."/>
            <person name="MacDonald P.J.P."/>
            <person name="McCowen C."/>
            <person name="Montmayeur A."/>
            <person name="Murphy C."/>
            <person name="Neiman D."/>
            <person name="Pearson M."/>
            <person name="Priest M."/>
            <person name="Roberts A."/>
            <person name="Saif S."/>
            <person name="Shea T."/>
            <person name="Sisk P."/>
            <person name="Stolte C."/>
            <person name="Sykes S."/>
            <person name="Wortman J."/>
            <person name="Nusbaum C."/>
            <person name="Birren B."/>
        </authorList>
    </citation>
    <scope>NUCLEOTIDE SEQUENCE [LARGE SCALE GENOMIC DNA]</scope>
    <source>
        <strain evidence="2 3">YIT 12061</strain>
    </source>
</reference>
<accession>H1DL43</accession>
<sequence>MVKKFESPVYTVKAVPVEKVVANSYNPNVVAPPEMRLLEISIWEDGYTMPCVCYYLKEEDQYEIVDGYHRYMVMKTSRRIYEREKGLLPVVVIDKDISQRMASTIRHNRARGMHSVELMSGIVTELVRSGMSDNWIMRNIGMDRDELVRLKQVSGLAALFARKEFSLSEEEQEEQENFF</sequence>
<dbReference type="Proteomes" id="UP000004892">
    <property type="component" value="Unassembled WGS sequence"/>
</dbReference>
<dbReference type="SUPFAM" id="SSF110849">
    <property type="entry name" value="ParB/Sulfiredoxin"/>
    <property type="match status" value="1"/>
</dbReference>
<evidence type="ECO:0000259" key="1">
    <source>
        <dbReference type="SMART" id="SM00470"/>
    </source>
</evidence>
<dbReference type="PATRIC" id="fig|742817.3.peg.3188"/>
<dbReference type="CDD" id="cd16397">
    <property type="entry name" value="IbrB_like"/>
    <property type="match status" value="1"/>
</dbReference>
<dbReference type="AlphaFoldDB" id="H1DL43"/>
<dbReference type="FunFam" id="3.90.1530.10:FF:000004">
    <property type="entry name" value="Chromosome partitioning protein ParB"/>
    <property type="match status" value="1"/>
</dbReference>
<dbReference type="GeneID" id="98070497"/>
<dbReference type="RefSeq" id="WP_009138122.1">
    <property type="nucleotide sequence ID" value="NZ_JH594598.1"/>
</dbReference>
<evidence type="ECO:0000313" key="2">
    <source>
        <dbReference type="EMBL" id="EHP45134.1"/>
    </source>
</evidence>
<dbReference type="HOGENOM" id="CLU_105812_0_0_10"/>
<dbReference type="PANTHER" id="PTHR30083">
    <property type="entry name" value="TRANSCRIPTIONAL REGULATOR-RELATED"/>
    <property type="match status" value="1"/>
</dbReference>
<dbReference type="EMBL" id="ADMC01000034">
    <property type="protein sequence ID" value="EHP45134.1"/>
    <property type="molecule type" value="Genomic_DNA"/>
</dbReference>
<dbReference type="InterPro" id="IPR003115">
    <property type="entry name" value="ParB_N"/>
</dbReference>
<dbReference type="PANTHER" id="PTHR30083:SF1">
    <property type="entry name" value="TRANSCRIPTIONAL REGULATOR"/>
    <property type="match status" value="1"/>
</dbReference>
<feature type="domain" description="ParB-like N-terminal" evidence="1">
    <location>
        <begin position="13"/>
        <end position="109"/>
    </location>
</feature>
<dbReference type="GO" id="GO:0071453">
    <property type="term" value="P:cellular response to oxygen levels"/>
    <property type="evidence" value="ECO:0007669"/>
    <property type="project" value="TreeGrafter"/>
</dbReference>
<keyword evidence="3" id="KW-1185">Reference proteome</keyword>
<dbReference type="STRING" id="742817.HMPREF9449_02979"/>
<organism evidence="2 3">
    <name type="scientific">Odoribacter laneus YIT 12061</name>
    <dbReference type="NCBI Taxonomy" id="742817"/>
    <lineage>
        <taxon>Bacteria</taxon>
        <taxon>Pseudomonadati</taxon>
        <taxon>Bacteroidota</taxon>
        <taxon>Bacteroidia</taxon>
        <taxon>Bacteroidales</taxon>
        <taxon>Odoribacteraceae</taxon>
        <taxon>Odoribacter</taxon>
    </lineage>
</organism>
<gene>
    <name evidence="2" type="ORF">HMPREF9449_02979</name>
</gene>
<comment type="caution">
    <text evidence="2">The sequence shown here is derived from an EMBL/GenBank/DDBJ whole genome shotgun (WGS) entry which is preliminary data.</text>
</comment>
<dbReference type="InterPro" id="IPR036086">
    <property type="entry name" value="ParB/Sulfiredoxin_sf"/>
</dbReference>
<dbReference type="Gene3D" id="3.90.1530.10">
    <property type="entry name" value="Conserved hypothetical protein from pyrococcus furiosus pfu- 392566-001, ParB domain"/>
    <property type="match status" value="1"/>
</dbReference>
<evidence type="ECO:0000313" key="3">
    <source>
        <dbReference type="Proteomes" id="UP000004892"/>
    </source>
</evidence>
<proteinExistence type="predicted"/>